<gene>
    <name evidence="4" type="ORF">H839_07964</name>
</gene>
<comment type="caution">
    <text evidence="4">The sequence shown here is derived from an EMBL/GenBank/DDBJ whole genome shotgun (WGS) entry which is preliminary data.</text>
</comment>
<name>A0ABC9VG55_9BACL</name>
<keyword evidence="5" id="KW-1185">Reference proteome</keyword>
<dbReference type="InterPro" id="IPR036162">
    <property type="entry name" value="Resolvase-like_N_sf"/>
</dbReference>
<sequence length="502" mass="59116">MKREKEIKRVAVYLRKSREDENEVDTLLKHRIQLLDFVKSKGWEYEVYEEIGSSDTIEFRPKFSRLLQEVERGVYDAVVVVAFDRITRGDTWDYARIKAAFAKNQTLIVTPYGDKIDLSDNTNILNDIMATISRAELVRTKQRLHEGKKRGARLGHWVNGPAPLGYDYDRNTKKLKVNSEEKEIIRLIFDKYLAGEPMYEIAFYLNNLGYRTKNGSYFQDAQIQRILTNLVYTGTVVYGKTEGSGHLNRKTKPLRVKDEDEWIITPNAHEPIVTQEEFNKVQRMMALRNRVPVKARQGAFALSGLLRCGKCGYAMRFTYTKKKKGTVVYVAKCQKSDPFGNRCGNQGIELNVLLQAIEDKIVSYFRQLDPTSNDEEYSKRLERFHREIAAIQKEIKNVENAKERIEFLFIKNRIDIDRYDELIEEENRKLDKLNKELKNLERQFNKTKDDYPEERYQRLKNFISKYSIFNEPNQVNQVLKTIIDRIYYKRDGDNIRLKIIYL</sequence>
<evidence type="ECO:0000313" key="4">
    <source>
        <dbReference type="EMBL" id="EZP77552.1"/>
    </source>
</evidence>
<dbReference type="PROSITE" id="PS51737">
    <property type="entry name" value="RECOMBINASE_DNA_BIND"/>
    <property type="match status" value="1"/>
</dbReference>
<keyword evidence="1" id="KW-0175">Coiled coil</keyword>
<dbReference type="Gene3D" id="3.40.50.1390">
    <property type="entry name" value="Resolvase, N-terminal catalytic domain"/>
    <property type="match status" value="1"/>
</dbReference>
<dbReference type="CDD" id="cd00338">
    <property type="entry name" value="Ser_Recombinase"/>
    <property type="match status" value="1"/>
</dbReference>
<dbReference type="InterPro" id="IPR025827">
    <property type="entry name" value="Zn_ribbon_recom_dom"/>
</dbReference>
<dbReference type="SUPFAM" id="SSF53041">
    <property type="entry name" value="Resolvase-like"/>
    <property type="match status" value="1"/>
</dbReference>
<dbReference type="Pfam" id="PF07508">
    <property type="entry name" value="Recombinase"/>
    <property type="match status" value="1"/>
</dbReference>
<proteinExistence type="predicted"/>
<evidence type="ECO:0000259" key="2">
    <source>
        <dbReference type="PROSITE" id="PS51736"/>
    </source>
</evidence>
<dbReference type="SMART" id="SM00857">
    <property type="entry name" value="Resolvase"/>
    <property type="match status" value="1"/>
</dbReference>
<dbReference type="AlphaFoldDB" id="A0ABC9VG55"/>
<dbReference type="PROSITE" id="PS51736">
    <property type="entry name" value="RECOMBINASES_3"/>
    <property type="match status" value="1"/>
</dbReference>
<dbReference type="InterPro" id="IPR006119">
    <property type="entry name" value="Resolv_N"/>
</dbReference>
<dbReference type="EMBL" id="AOTZ01000004">
    <property type="protein sequence ID" value="EZP77552.1"/>
    <property type="molecule type" value="Genomic_DNA"/>
</dbReference>
<dbReference type="Pfam" id="PF00239">
    <property type="entry name" value="Resolvase"/>
    <property type="match status" value="1"/>
</dbReference>
<dbReference type="InterPro" id="IPR011109">
    <property type="entry name" value="DNA_bind_recombinase_dom"/>
</dbReference>
<dbReference type="PANTHER" id="PTHR30461">
    <property type="entry name" value="DNA-INVERTASE FROM LAMBDOID PROPHAGE"/>
    <property type="match status" value="1"/>
</dbReference>
<dbReference type="Proteomes" id="UP000023566">
    <property type="component" value="Chromosome"/>
</dbReference>
<dbReference type="RefSeq" id="WP_043904653.1">
    <property type="nucleotide sequence ID" value="NZ_CM002692.1"/>
</dbReference>
<dbReference type="InterPro" id="IPR050639">
    <property type="entry name" value="SSR_resolvase"/>
</dbReference>
<organism evidence="4 5">
    <name type="scientific">Parageobacillus genomosp. 1</name>
    <dbReference type="NCBI Taxonomy" id="1295642"/>
    <lineage>
        <taxon>Bacteria</taxon>
        <taxon>Bacillati</taxon>
        <taxon>Bacillota</taxon>
        <taxon>Bacilli</taxon>
        <taxon>Bacillales</taxon>
        <taxon>Anoxybacillaceae</taxon>
        <taxon>Parageobacillus</taxon>
    </lineage>
</organism>
<evidence type="ECO:0000259" key="3">
    <source>
        <dbReference type="PROSITE" id="PS51737"/>
    </source>
</evidence>
<dbReference type="Pfam" id="PF13408">
    <property type="entry name" value="Zn_ribbon_recom"/>
    <property type="match status" value="1"/>
</dbReference>
<protein>
    <submittedName>
        <fullName evidence="4">Cardiolipin synthetase domain-containing protein</fullName>
    </submittedName>
</protein>
<reference evidence="4 5" key="1">
    <citation type="journal article" date="2014" name="Appl. Microbiol. Biotechnol.">
        <title>Transformable facultative thermophile Geobacillus stearothermophilus NUB3621 as a host strain for metabolic engineering.</title>
        <authorList>
            <person name="Blanchard K."/>
            <person name="Robic S."/>
            <person name="Matsumura I."/>
        </authorList>
    </citation>
    <scope>NUCLEOTIDE SEQUENCE [LARGE SCALE GENOMIC DNA]</scope>
    <source>
        <strain evidence="4 5">NUB3621</strain>
    </source>
</reference>
<feature type="coiled-coil region" evidence="1">
    <location>
        <begin position="374"/>
        <end position="450"/>
    </location>
</feature>
<dbReference type="Gene3D" id="3.90.1750.20">
    <property type="entry name" value="Putative Large Serine Recombinase, Chain B, Domain 2"/>
    <property type="match status" value="1"/>
</dbReference>
<accession>A0ABC9VG55</accession>
<evidence type="ECO:0000256" key="1">
    <source>
        <dbReference type="SAM" id="Coils"/>
    </source>
</evidence>
<dbReference type="InterPro" id="IPR038109">
    <property type="entry name" value="DNA_bind_recomb_sf"/>
</dbReference>
<feature type="domain" description="Recombinase" evidence="3">
    <location>
        <begin position="163"/>
        <end position="291"/>
    </location>
</feature>
<evidence type="ECO:0000313" key="5">
    <source>
        <dbReference type="Proteomes" id="UP000023566"/>
    </source>
</evidence>
<feature type="domain" description="Resolvase/invertase-type recombinase catalytic" evidence="2">
    <location>
        <begin position="9"/>
        <end position="155"/>
    </location>
</feature>
<dbReference type="PANTHER" id="PTHR30461:SF23">
    <property type="entry name" value="DNA RECOMBINASE-RELATED"/>
    <property type="match status" value="1"/>
</dbReference>